<protein>
    <recommendedName>
        <fullName evidence="1">SpaA-like prealbumin fold domain-containing protein</fullName>
    </recommendedName>
</protein>
<reference evidence="2 3" key="1">
    <citation type="submission" date="2020-06" db="EMBL/GenBank/DDBJ databases">
        <title>Photobacterium damselae subsp. damselae comparative genomics.</title>
        <authorList>
            <person name="Osorio C.R."/>
        </authorList>
    </citation>
    <scope>NUCLEOTIDE SEQUENCE [LARGE SCALE GENOMIC DNA]</scope>
    <source>
        <strain evidence="2 3">TW250/03</strain>
    </source>
</reference>
<evidence type="ECO:0000313" key="3">
    <source>
        <dbReference type="Proteomes" id="UP000533429"/>
    </source>
</evidence>
<accession>A0A850QKP6</accession>
<dbReference type="EMBL" id="JABXOR010000067">
    <property type="protein sequence ID" value="NVO98791.1"/>
    <property type="molecule type" value="Genomic_DNA"/>
</dbReference>
<gene>
    <name evidence="2" type="ORF">HWA77_01055</name>
</gene>
<dbReference type="Pfam" id="PF19403">
    <property type="entry name" value="SpaA_2"/>
    <property type="match status" value="1"/>
</dbReference>
<dbReference type="Proteomes" id="UP000533429">
    <property type="component" value="Unassembled WGS sequence"/>
</dbReference>
<dbReference type="Gene3D" id="2.60.40.10">
    <property type="entry name" value="Immunoglobulins"/>
    <property type="match status" value="1"/>
</dbReference>
<feature type="non-terminal residue" evidence="2">
    <location>
        <position position="1"/>
    </location>
</feature>
<dbReference type="InterPro" id="IPR045826">
    <property type="entry name" value="SpaA_PFL_dom_2"/>
</dbReference>
<dbReference type="InterPro" id="IPR013783">
    <property type="entry name" value="Ig-like_fold"/>
</dbReference>
<feature type="domain" description="SpaA-like prealbumin fold" evidence="1">
    <location>
        <begin position="90"/>
        <end position="167"/>
    </location>
</feature>
<feature type="non-terminal residue" evidence="2">
    <location>
        <position position="488"/>
    </location>
</feature>
<evidence type="ECO:0000313" key="2">
    <source>
        <dbReference type="EMBL" id="NVO98791.1"/>
    </source>
</evidence>
<organism evidence="2 3">
    <name type="scientific">Photobacterium damselae subsp. damselae</name>
    <name type="common">Listonella damsela</name>
    <dbReference type="NCBI Taxonomy" id="85581"/>
    <lineage>
        <taxon>Bacteria</taxon>
        <taxon>Pseudomonadati</taxon>
        <taxon>Pseudomonadota</taxon>
        <taxon>Gammaproteobacteria</taxon>
        <taxon>Vibrionales</taxon>
        <taxon>Vibrionaceae</taxon>
        <taxon>Photobacterium</taxon>
    </lineage>
</organism>
<dbReference type="SUPFAM" id="SSF63825">
    <property type="entry name" value="YWTD domain"/>
    <property type="match status" value="1"/>
</dbReference>
<name>A0A850QKP6_PHODD</name>
<sequence length="488" mass="50011">DAQTTTWPVMGWFRLYCANVSYNTGTDRIEIAAAPASPSTGIIGPNYAYGGTYYNRVVAATGQALGGFSGRSGAALDKVIFEAYSFTQGSLTLNAVINPGGGAVPGDFTLIATDSGSVAVNFTSGETKAMTPSNYTLSWTGPAGYTLNNLSCTNPFILSNGSDITCTYTFDPPPSVSGFVFNDDGSGGGSATNGIKDGSETGLGIAVPIVAYNTSTGLCYATTSDPTTGAYSITLPVSGTYKVYEAVNETNIASPTCPPTAPTLDTNTGSYVGGTIGDPSTFQSSSANIVTVSAGVVTNVNFGDFAISSFDICSSAAYLTQSSGGVTQLNAVNLATGSIDLLTSPVTAGSAVGYSMVTNTLAGMQGTSTLNLFDSAYNTYSLSITNSTMPSGANNGDIDDNGILYAHNGGTFYLFDTNPNSETYLTQVGTLPTTSLNYADIAFNPIDGFIYSVPSDGSRILYRFNPTTGVRTSLGLLSGIATGPYGAM</sequence>
<comment type="caution">
    <text evidence="2">The sequence shown here is derived from an EMBL/GenBank/DDBJ whole genome shotgun (WGS) entry which is preliminary data.</text>
</comment>
<dbReference type="AlphaFoldDB" id="A0A850QKP6"/>
<evidence type="ECO:0000259" key="1">
    <source>
        <dbReference type="Pfam" id="PF19403"/>
    </source>
</evidence>
<proteinExistence type="predicted"/>